<evidence type="ECO:0000259" key="1">
    <source>
        <dbReference type="Pfam" id="PF05193"/>
    </source>
</evidence>
<dbReference type="EMBL" id="CP119321">
    <property type="protein sequence ID" value="WEK13643.1"/>
    <property type="molecule type" value="Genomic_DNA"/>
</dbReference>
<name>A0AAJ5W1R0_9MICO</name>
<evidence type="ECO:0000313" key="2">
    <source>
        <dbReference type="EMBL" id="WEK13643.1"/>
    </source>
</evidence>
<dbReference type="AlphaFoldDB" id="A0AAJ5W1R0"/>
<sequence length="505" mass="54549">MPIPPITAVDVDGIPAYWADIRTNYTGTLTFGVGLRDETARTAGLAHLIEHLVMARVGRVNVTHNATTADESISFYAQGSPAAVGDFLARVGQAISSLHETTPETVAEQRRIISNELGDQDERPGRGHLIDRFGNRSVGLLDLGSPAHRSHTREDVLRFADEWLHVGNAALSFTGPPPEGLSITLPPARALPSRPEAEIIRHGQWVVNGDTPLVLSIVVPADDLAVAGIASALVADTLLDVLRTERHLIYSVGAMQVPLTRDSGLTGFVLDPRPEHVVETAAAALDVLRRLAAEGPTAEALAEQIEKWQQSDDDAVVQADVVDGRAIAVVRGRRTRDDETPPATPDHVTAEAVRALLAGALQTVFVTMGEELEAESEEKITEALGLPAAEDPDPLFPSLTKWQLMAHYTQDSTEIFGGKLFSGARGADLVIDTERVSLVDDGVSEVRYDDIVLATYSEKLRLWTLIAAQGHLMFVDLDQWRRGSNLHALLGQRIPGWAQCEVDAA</sequence>
<organism evidence="2 3">
    <name type="scientific">Candidatus Microbacterium phytovorans</name>
    <dbReference type="NCBI Taxonomy" id="3121374"/>
    <lineage>
        <taxon>Bacteria</taxon>
        <taxon>Bacillati</taxon>
        <taxon>Actinomycetota</taxon>
        <taxon>Actinomycetes</taxon>
        <taxon>Micrococcales</taxon>
        <taxon>Microbacteriaceae</taxon>
        <taxon>Microbacterium</taxon>
    </lineage>
</organism>
<proteinExistence type="predicted"/>
<dbReference type="InterPro" id="IPR007863">
    <property type="entry name" value="Peptidase_M16_C"/>
</dbReference>
<dbReference type="Pfam" id="PF05193">
    <property type="entry name" value="Peptidase_M16_C"/>
    <property type="match status" value="1"/>
</dbReference>
<reference evidence="2" key="1">
    <citation type="submission" date="2023-03" db="EMBL/GenBank/DDBJ databases">
        <title>Andean soil-derived lignocellulolytic bacterial consortium as a source of novel taxa and putative plastic-active enzymes.</title>
        <authorList>
            <person name="Diaz-Garcia L."/>
            <person name="Chuvochina M."/>
            <person name="Feuerriegel G."/>
            <person name="Bunk B."/>
            <person name="Sproer C."/>
            <person name="Streit W.R."/>
            <person name="Rodriguez L.M."/>
            <person name="Overmann J."/>
            <person name="Jimenez D.J."/>
        </authorList>
    </citation>
    <scope>NUCLEOTIDE SEQUENCE</scope>
    <source>
        <strain evidence="2">MAG 4610</strain>
    </source>
</reference>
<protein>
    <submittedName>
        <fullName evidence="2">Insulinase family protein</fullName>
    </submittedName>
</protein>
<feature type="domain" description="Peptidase M16 C-terminal" evidence="1">
    <location>
        <begin position="225"/>
        <end position="305"/>
    </location>
</feature>
<gene>
    <name evidence="2" type="ORF">P0Y48_00080</name>
</gene>
<dbReference type="GO" id="GO:0046872">
    <property type="term" value="F:metal ion binding"/>
    <property type="evidence" value="ECO:0007669"/>
    <property type="project" value="InterPro"/>
</dbReference>
<dbReference type="SUPFAM" id="SSF63411">
    <property type="entry name" value="LuxS/MPP-like metallohydrolase"/>
    <property type="match status" value="2"/>
</dbReference>
<dbReference type="InterPro" id="IPR011249">
    <property type="entry name" value="Metalloenz_LuxS/M16"/>
</dbReference>
<accession>A0AAJ5W1R0</accession>
<dbReference type="Gene3D" id="3.30.830.10">
    <property type="entry name" value="Metalloenzyme, LuxS/M16 peptidase-like"/>
    <property type="match status" value="2"/>
</dbReference>
<dbReference type="Proteomes" id="UP001213972">
    <property type="component" value="Chromosome"/>
</dbReference>
<evidence type="ECO:0000313" key="3">
    <source>
        <dbReference type="Proteomes" id="UP001213972"/>
    </source>
</evidence>